<comment type="caution">
    <text evidence="1">The sequence shown here is derived from an EMBL/GenBank/DDBJ whole genome shotgun (WGS) entry which is preliminary data.</text>
</comment>
<dbReference type="GO" id="GO:0070197">
    <property type="term" value="P:meiotic attachment of telomere to nuclear envelope"/>
    <property type="evidence" value="ECO:0007669"/>
    <property type="project" value="InterPro"/>
</dbReference>
<gene>
    <name evidence="1" type="ORF">J437_LFUL017850</name>
</gene>
<reference evidence="1" key="1">
    <citation type="submission" date="2013-04" db="EMBL/GenBank/DDBJ databases">
        <authorList>
            <person name="Qu J."/>
            <person name="Murali S.C."/>
            <person name="Bandaranaike D."/>
            <person name="Bellair M."/>
            <person name="Blankenburg K."/>
            <person name="Chao H."/>
            <person name="Dinh H."/>
            <person name="Doddapaneni H."/>
            <person name="Downs B."/>
            <person name="Dugan-Rocha S."/>
            <person name="Elkadiri S."/>
            <person name="Gnanaolivu R.D."/>
            <person name="Hernandez B."/>
            <person name="Javaid M."/>
            <person name="Jayaseelan J.C."/>
            <person name="Lee S."/>
            <person name="Li M."/>
            <person name="Ming W."/>
            <person name="Munidasa M."/>
            <person name="Muniz J."/>
            <person name="Nguyen L."/>
            <person name="Ongeri F."/>
            <person name="Osuji N."/>
            <person name="Pu L.-L."/>
            <person name="Puazo M."/>
            <person name="Qu C."/>
            <person name="Quiroz J."/>
            <person name="Raj R."/>
            <person name="Weissenberger G."/>
            <person name="Xin Y."/>
            <person name="Zou X."/>
            <person name="Han Y."/>
            <person name="Richards S."/>
            <person name="Worley K."/>
            <person name="Muzny D."/>
            <person name="Gibbs R."/>
        </authorList>
    </citation>
    <scope>NUCLEOTIDE SEQUENCE</scope>
    <source>
        <strain evidence="1">Sampled in the wild</strain>
    </source>
</reference>
<dbReference type="PANTHER" id="PTHR14014:SF0">
    <property type="entry name" value="TELOMERE REPEATS-BINDING BOUQUET FORMATION PROTEIN 1"/>
    <property type="match status" value="1"/>
</dbReference>
<accession>A0A8K0KFF8</accession>
<dbReference type="InterPro" id="IPR011989">
    <property type="entry name" value="ARM-like"/>
</dbReference>
<dbReference type="InterPro" id="IPR016024">
    <property type="entry name" value="ARM-type_fold"/>
</dbReference>
<evidence type="ECO:0000313" key="1">
    <source>
        <dbReference type="EMBL" id="KAG8232710.1"/>
    </source>
</evidence>
<dbReference type="EMBL" id="KZ308644">
    <property type="protein sequence ID" value="KAG8232710.1"/>
    <property type="molecule type" value="Genomic_DNA"/>
</dbReference>
<proteinExistence type="predicted"/>
<organism evidence="1 2">
    <name type="scientific">Ladona fulva</name>
    <name type="common">Scarce chaser dragonfly</name>
    <name type="synonym">Libellula fulva</name>
    <dbReference type="NCBI Taxonomy" id="123851"/>
    <lineage>
        <taxon>Eukaryota</taxon>
        <taxon>Metazoa</taxon>
        <taxon>Ecdysozoa</taxon>
        <taxon>Arthropoda</taxon>
        <taxon>Hexapoda</taxon>
        <taxon>Insecta</taxon>
        <taxon>Pterygota</taxon>
        <taxon>Palaeoptera</taxon>
        <taxon>Odonata</taxon>
        <taxon>Epiprocta</taxon>
        <taxon>Anisoptera</taxon>
        <taxon>Libelluloidea</taxon>
        <taxon>Libellulidae</taxon>
        <taxon>Ladona</taxon>
    </lineage>
</organism>
<reference evidence="1" key="2">
    <citation type="submission" date="2017-10" db="EMBL/GenBank/DDBJ databases">
        <title>Ladona fulva Genome sequencing and assembly.</title>
        <authorList>
            <person name="Murali S."/>
            <person name="Richards S."/>
            <person name="Bandaranaike D."/>
            <person name="Bellair M."/>
            <person name="Blankenburg K."/>
            <person name="Chao H."/>
            <person name="Dinh H."/>
            <person name="Doddapaneni H."/>
            <person name="Dugan-Rocha S."/>
            <person name="Elkadiri S."/>
            <person name="Gnanaolivu R."/>
            <person name="Hernandez B."/>
            <person name="Skinner E."/>
            <person name="Javaid M."/>
            <person name="Lee S."/>
            <person name="Li M."/>
            <person name="Ming W."/>
            <person name="Munidasa M."/>
            <person name="Muniz J."/>
            <person name="Nguyen L."/>
            <person name="Hughes D."/>
            <person name="Osuji N."/>
            <person name="Pu L.-L."/>
            <person name="Puazo M."/>
            <person name="Qu C."/>
            <person name="Quiroz J."/>
            <person name="Raj R."/>
            <person name="Weissenberger G."/>
            <person name="Xin Y."/>
            <person name="Zou X."/>
            <person name="Han Y."/>
            <person name="Worley K."/>
            <person name="Muzny D."/>
            <person name="Gibbs R."/>
        </authorList>
    </citation>
    <scope>NUCLEOTIDE SEQUENCE</scope>
    <source>
        <strain evidence="1">Sampled in the wild</strain>
    </source>
</reference>
<dbReference type="InterPro" id="IPR042359">
    <property type="entry name" value="TERB1"/>
</dbReference>
<evidence type="ECO:0000313" key="2">
    <source>
        <dbReference type="Proteomes" id="UP000792457"/>
    </source>
</evidence>
<sequence>MEIPHRIPYAKCKEKVKSLLEDLHNHELTKRVEAITKLGNLLCEDPQTRDYFYKLEGKNAILKRLFIEEKRKFVEAALFTLANSTINHVENQNSLINEYVFDLLKTIIKQSDIMELRNFSHGTIYLISTIVYQNSAGQHLVRESGCLNQLLNLFHKVLSTAWKIQNPDKELKNVDIICHALYLSVNNPKNEENQKQVAVVFPKALLYMTFLIFDNKMSNDRILPCLRLFTGTLSGNKVTQEIFIEYGGMIFLRRLLLDKVNILEEESIEMCIILMDLLIASKRLPSSELPSPSIITFLVNVLQRHKCKLVTLFLLFHLMENDVEMQEVFLKCDGHEKMKQVCLKEVENEEIDLISSGIWAMILKNNLELSKANVCSEPSKMDEDLLEDEIKINRKNITVGVKSELDASQARKVSPQVHFKASIKRKPPCVASEIDEGIRDGYDEIDEGIRDGYDDIQTSNLSAVDDMKIGLKRRLEIPCVASEIGERVRDDPDAIQTRK</sequence>
<name>A0A8K0KFF8_LADFU</name>
<dbReference type="Proteomes" id="UP000792457">
    <property type="component" value="Unassembled WGS sequence"/>
</dbReference>
<dbReference type="OrthoDB" id="608866at2759"/>
<dbReference type="Gene3D" id="1.25.10.10">
    <property type="entry name" value="Leucine-rich Repeat Variant"/>
    <property type="match status" value="1"/>
</dbReference>
<dbReference type="AlphaFoldDB" id="A0A8K0KFF8"/>
<dbReference type="GO" id="GO:0007129">
    <property type="term" value="P:homologous chromosome pairing at meiosis"/>
    <property type="evidence" value="ECO:0007669"/>
    <property type="project" value="TreeGrafter"/>
</dbReference>
<dbReference type="PANTHER" id="PTHR14014">
    <property type="entry name" value="TELOMERE REPEATS-BINDING BOUQUET FORMATION PROTEIN 1"/>
    <property type="match status" value="1"/>
</dbReference>
<dbReference type="SUPFAM" id="SSF48371">
    <property type="entry name" value="ARM repeat"/>
    <property type="match status" value="1"/>
</dbReference>
<keyword evidence="2" id="KW-1185">Reference proteome</keyword>
<protein>
    <submittedName>
        <fullName evidence="1">Uncharacterized protein</fullName>
    </submittedName>
</protein>